<accession>A0A9P8L1T8</accession>
<evidence type="ECO:0000259" key="4">
    <source>
        <dbReference type="PROSITE" id="PS51399"/>
    </source>
</evidence>
<dbReference type="GO" id="GO:0005634">
    <property type="term" value="C:nucleus"/>
    <property type="evidence" value="ECO:0007669"/>
    <property type="project" value="TreeGrafter"/>
</dbReference>
<protein>
    <recommendedName>
        <fullName evidence="7">SEP-domain-containing protein</fullName>
    </recommendedName>
</protein>
<feature type="compositionally biased region" description="Acidic residues" evidence="2">
    <location>
        <begin position="120"/>
        <end position="131"/>
    </location>
</feature>
<dbReference type="PANTHER" id="PTHR23333">
    <property type="entry name" value="UBX DOMAIN CONTAINING PROTEIN"/>
    <property type="match status" value="1"/>
</dbReference>
<dbReference type="InterPro" id="IPR036241">
    <property type="entry name" value="NSFL1C_SEP_dom_sf"/>
</dbReference>
<dbReference type="Pfam" id="PF08059">
    <property type="entry name" value="SEP"/>
    <property type="match status" value="1"/>
</dbReference>
<dbReference type="CDD" id="cd01770">
    <property type="entry name" value="UBX_UBXN2"/>
    <property type="match status" value="1"/>
</dbReference>
<dbReference type="FunFam" id="3.30.420.210:FF:000002">
    <property type="entry name" value="UBX domain-containing protein 1"/>
    <property type="match status" value="1"/>
</dbReference>
<proteinExistence type="predicted"/>
<feature type="compositionally biased region" description="Low complexity" evidence="2">
    <location>
        <begin position="76"/>
        <end position="101"/>
    </location>
</feature>
<feature type="compositionally biased region" description="Basic and acidic residues" evidence="2">
    <location>
        <begin position="167"/>
        <end position="187"/>
    </location>
</feature>
<dbReference type="Gene3D" id="3.30.420.210">
    <property type="entry name" value="SEP domain"/>
    <property type="match status" value="1"/>
</dbReference>
<dbReference type="SUPFAM" id="SSF54236">
    <property type="entry name" value="Ubiquitin-like"/>
    <property type="match status" value="1"/>
</dbReference>
<keyword evidence="6" id="KW-1185">Reference proteome</keyword>
<dbReference type="Pfam" id="PF14555">
    <property type="entry name" value="UBA_4"/>
    <property type="match status" value="1"/>
</dbReference>
<dbReference type="InterPro" id="IPR012989">
    <property type="entry name" value="SEP_domain"/>
</dbReference>
<feature type="region of interest" description="Disordered" evidence="2">
    <location>
        <begin position="53"/>
        <end position="218"/>
    </location>
</feature>
<comment type="caution">
    <text evidence="5">The sequence shown here is derived from an EMBL/GenBank/DDBJ whole genome shotgun (WGS) entry which is preliminary data.</text>
</comment>
<dbReference type="GO" id="GO:0031468">
    <property type="term" value="P:nuclear membrane reassembly"/>
    <property type="evidence" value="ECO:0007669"/>
    <property type="project" value="TreeGrafter"/>
</dbReference>
<dbReference type="GO" id="GO:0007030">
    <property type="term" value="P:Golgi organization"/>
    <property type="evidence" value="ECO:0007669"/>
    <property type="project" value="TreeGrafter"/>
</dbReference>
<feature type="domain" description="SEP" evidence="4">
    <location>
        <begin position="220"/>
        <end position="285"/>
    </location>
</feature>
<feature type="domain" description="UBX" evidence="3">
    <location>
        <begin position="340"/>
        <end position="417"/>
    </location>
</feature>
<dbReference type="SUPFAM" id="SSF46934">
    <property type="entry name" value="UBA-like"/>
    <property type="match status" value="1"/>
</dbReference>
<evidence type="ECO:0008006" key="7">
    <source>
        <dbReference type="Google" id="ProtNLM"/>
    </source>
</evidence>
<gene>
    <name evidence="5" type="ORF">GP486_008367</name>
</gene>
<feature type="region of interest" description="Disordered" evidence="2">
    <location>
        <begin position="288"/>
        <end position="341"/>
    </location>
</feature>
<dbReference type="InterPro" id="IPR009060">
    <property type="entry name" value="UBA-like_sf"/>
</dbReference>
<dbReference type="GO" id="GO:0061025">
    <property type="term" value="P:membrane fusion"/>
    <property type="evidence" value="ECO:0007669"/>
    <property type="project" value="TreeGrafter"/>
</dbReference>
<sequence length="421" mass="44653">MADEAVDRDALLSQFCEVTGASPHEAQQYLAANRWDFSGAISEYYASQDEVAEAGASTDLNEDASAPRSGGPRTLGGAPVPAPTTSGPSAPSSASGKGKAPNKFATLFTGDSAPHPHSDDGDDDDYMDDEEERKQDLYAGGEKSGIAVQNPNDPRTFGRGKALAENLVKKAVEEARRGGPAREERPTSRFTGTGMTLGSDDTPSEAVPDPSAAIPRSASPVRHTMTFWRNGFSVDDGPLMRYDDPANDRYLREIRLGRAPLDLLGVAPGQETNLEIFKRLGEDYVASKSKGPFRGSGQRLGSPTPGPGARRQEPAVVPAATASSSSSSSSAGPPSVDVDNSQPTISLQVRLGDGSRLVSRFNTTHTVGDVYSFVDRASAASATRPWVLMTTFPSKQLKDKHAVLGDLAEFKRGGVVVQKWE</sequence>
<evidence type="ECO:0000313" key="6">
    <source>
        <dbReference type="Proteomes" id="UP000750711"/>
    </source>
</evidence>
<keyword evidence="1" id="KW-0833">Ubl conjugation pathway</keyword>
<dbReference type="Gene3D" id="1.10.8.10">
    <property type="entry name" value="DNA helicase RuvA subunit, C-terminal domain"/>
    <property type="match status" value="1"/>
</dbReference>
<evidence type="ECO:0000259" key="3">
    <source>
        <dbReference type="PROSITE" id="PS50033"/>
    </source>
</evidence>
<dbReference type="PROSITE" id="PS50033">
    <property type="entry name" value="UBX"/>
    <property type="match status" value="1"/>
</dbReference>
<dbReference type="FunFam" id="3.10.20.90:FF:000179">
    <property type="entry name" value="Plant UBX domain-containing protein 4"/>
    <property type="match status" value="1"/>
</dbReference>
<dbReference type="InterPro" id="IPR001012">
    <property type="entry name" value="UBX_dom"/>
</dbReference>
<dbReference type="SMART" id="SM00553">
    <property type="entry name" value="SEP"/>
    <property type="match status" value="1"/>
</dbReference>
<dbReference type="PROSITE" id="PS51399">
    <property type="entry name" value="SEP"/>
    <property type="match status" value="1"/>
</dbReference>
<dbReference type="EMBL" id="JAGHQM010003134">
    <property type="protein sequence ID" value="KAH0547892.1"/>
    <property type="molecule type" value="Genomic_DNA"/>
</dbReference>
<feature type="compositionally biased region" description="Polar residues" evidence="2">
    <location>
        <begin position="188"/>
        <end position="201"/>
    </location>
</feature>
<dbReference type="GO" id="GO:0005829">
    <property type="term" value="C:cytosol"/>
    <property type="evidence" value="ECO:0007669"/>
    <property type="project" value="TreeGrafter"/>
</dbReference>
<evidence type="ECO:0000256" key="2">
    <source>
        <dbReference type="SAM" id="MobiDB-lite"/>
    </source>
</evidence>
<dbReference type="AlphaFoldDB" id="A0A9P8L1T8"/>
<evidence type="ECO:0000313" key="5">
    <source>
        <dbReference type="EMBL" id="KAH0547892.1"/>
    </source>
</evidence>
<dbReference type="GO" id="GO:0043130">
    <property type="term" value="F:ubiquitin binding"/>
    <property type="evidence" value="ECO:0007669"/>
    <property type="project" value="TreeGrafter"/>
</dbReference>
<reference evidence="5" key="1">
    <citation type="submission" date="2021-03" db="EMBL/GenBank/DDBJ databases">
        <title>Comparative genomics and phylogenomic investigation of the class Geoglossomycetes provide insights into ecological specialization and systematics.</title>
        <authorList>
            <person name="Melie T."/>
            <person name="Pirro S."/>
            <person name="Miller A.N."/>
            <person name="Quandt A."/>
        </authorList>
    </citation>
    <scope>NUCLEOTIDE SEQUENCE</scope>
    <source>
        <strain evidence="5">CAQ_001_2017</strain>
    </source>
</reference>
<dbReference type="SMART" id="SM00166">
    <property type="entry name" value="UBX"/>
    <property type="match status" value="1"/>
</dbReference>
<dbReference type="Pfam" id="PF00789">
    <property type="entry name" value="UBX"/>
    <property type="match status" value="1"/>
</dbReference>
<feature type="compositionally biased region" description="Low complexity" evidence="2">
    <location>
        <begin position="314"/>
        <end position="338"/>
    </location>
</feature>
<dbReference type="SUPFAM" id="SSF102848">
    <property type="entry name" value="NSFL1 (p97 ATPase) cofactor p47, SEP domain"/>
    <property type="match status" value="1"/>
</dbReference>
<evidence type="ECO:0000256" key="1">
    <source>
        <dbReference type="ARBA" id="ARBA00022786"/>
    </source>
</evidence>
<dbReference type="CDD" id="cd14348">
    <property type="entry name" value="UBA_p47"/>
    <property type="match status" value="1"/>
</dbReference>
<dbReference type="Proteomes" id="UP000750711">
    <property type="component" value="Unassembled WGS sequence"/>
</dbReference>
<dbReference type="Gene3D" id="3.10.20.90">
    <property type="entry name" value="Phosphatidylinositol 3-kinase Catalytic Subunit, Chain A, domain 1"/>
    <property type="match status" value="1"/>
</dbReference>
<organism evidence="5 6">
    <name type="scientific">Trichoglossum hirsutum</name>
    <dbReference type="NCBI Taxonomy" id="265104"/>
    <lineage>
        <taxon>Eukaryota</taxon>
        <taxon>Fungi</taxon>
        <taxon>Dikarya</taxon>
        <taxon>Ascomycota</taxon>
        <taxon>Pezizomycotina</taxon>
        <taxon>Geoglossomycetes</taxon>
        <taxon>Geoglossales</taxon>
        <taxon>Geoglossaceae</taxon>
        <taxon>Trichoglossum</taxon>
    </lineage>
</organism>
<dbReference type="PANTHER" id="PTHR23333:SF20">
    <property type="entry name" value="NSFL1 COFACTOR P47"/>
    <property type="match status" value="1"/>
</dbReference>
<dbReference type="GO" id="GO:0000045">
    <property type="term" value="P:autophagosome assembly"/>
    <property type="evidence" value="ECO:0007669"/>
    <property type="project" value="TreeGrafter"/>
</dbReference>
<dbReference type="GO" id="GO:0043161">
    <property type="term" value="P:proteasome-mediated ubiquitin-dependent protein catabolic process"/>
    <property type="evidence" value="ECO:0007669"/>
    <property type="project" value="TreeGrafter"/>
</dbReference>
<dbReference type="InterPro" id="IPR029071">
    <property type="entry name" value="Ubiquitin-like_domsf"/>
</dbReference>
<name>A0A9P8L1T8_9PEZI</name>